<dbReference type="GO" id="GO:0005764">
    <property type="term" value="C:lysosome"/>
    <property type="evidence" value="ECO:0007669"/>
    <property type="project" value="TreeGrafter"/>
</dbReference>
<dbReference type="PIRSF" id="PIRSF001093">
    <property type="entry name" value="B-hxosamndse_ab_euk"/>
    <property type="match status" value="1"/>
</dbReference>
<proteinExistence type="inferred from homology"/>
<keyword evidence="3" id="KW-0732">Signal</keyword>
<dbReference type="CDD" id="cd06562">
    <property type="entry name" value="GH20_HexA_HexB-like"/>
    <property type="match status" value="1"/>
</dbReference>
<feature type="disulfide bond" evidence="9">
    <location>
        <begin position="260"/>
        <end position="311"/>
    </location>
</feature>
<dbReference type="GO" id="GO:0016020">
    <property type="term" value="C:membrane"/>
    <property type="evidence" value="ECO:0007669"/>
    <property type="project" value="TreeGrafter"/>
</dbReference>
<evidence type="ECO:0000259" key="11">
    <source>
        <dbReference type="Pfam" id="PF02838"/>
    </source>
</evidence>
<keyword evidence="4 7" id="KW-0378">Hydrolase</keyword>
<evidence type="ECO:0000259" key="10">
    <source>
        <dbReference type="Pfam" id="PF00728"/>
    </source>
</evidence>
<dbReference type="PRINTS" id="PR00738">
    <property type="entry name" value="GLHYDRLASE20"/>
</dbReference>
<dbReference type="WBParaSite" id="MCU_002009-RB">
    <property type="protein sequence ID" value="MCU_002009-RB"/>
    <property type="gene ID" value="MCU_002009"/>
</dbReference>
<sequence>LIFYSLTGQCLIPHPASIDYTQEYYRLPSDVEVQHNAPYCFTLHAAIKRLLGSFNLKHLVGNVTKPFAGNITRLILNVSSECDELSQVLYPTEDSKEAYNVSIRNGTILITAPEVWGAMYGLTTVAQLVNITDGRGNYLPGVKISDFPRWPFRSFLIDSSRHFLPLENILQFLDAMATVKMNVLHWHIVDDTSFPYESYTFPKLSAKGAYSRSYATYTQKDVQIIIEHARSLGIRVIPEFDTPGHTLSWGLGYPNLLTACHMKDKPEEPFGPFNPTKNTTYDFMGELVKEILKVFPGDAIHLGGDEVDHKCWQSNPDIREFMQKMGYGTDYSKLENYYISNLLKKTKEVTGKEIKAYVWQEVFDNKAELGRSVIINVWKSPFWRNELDLVTKSGREVVFSACWYLDYIKYAEDWIEYYRCDPASFTNNTAQLALLKGGGAAMWGEFVDGTNLISRSWPRGAVVAERTWSPASIKDVDDMRTRLRNYRCFLLSMGLNAEPSTGPGYCNLI</sequence>
<feature type="domain" description="Glycoside hydrolase family 20 catalytic" evidence="10">
    <location>
        <begin position="150"/>
        <end position="470"/>
    </location>
</feature>
<name>A0A5K3EQS9_MESCO</name>
<dbReference type="InterPro" id="IPR025705">
    <property type="entry name" value="Beta_hexosaminidase_sua/sub"/>
</dbReference>
<evidence type="ECO:0000256" key="1">
    <source>
        <dbReference type="ARBA" id="ARBA00001231"/>
    </source>
</evidence>
<evidence type="ECO:0000256" key="4">
    <source>
        <dbReference type="ARBA" id="ARBA00022801"/>
    </source>
</evidence>
<dbReference type="Gene3D" id="3.30.379.10">
    <property type="entry name" value="Chitobiase/beta-hexosaminidase domain 2-like"/>
    <property type="match status" value="1"/>
</dbReference>
<evidence type="ECO:0000256" key="3">
    <source>
        <dbReference type="ARBA" id="ARBA00022729"/>
    </source>
</evidence>
<evidence type="ECO:0000256" key="8">
    <source>
        <dbReference type="PIRSR" id="PIRSR001093-1"/>
    </source>
</evidence>
<dbReference type="GO" id="GO:0004563">
    <property type="term" value="F:beta-N-acetylhexosaminidase activity"/>
    <property type="evidence" value="ECO:0007669"/>
    <property type="project" value="UniProtKB-EC"/>
</dbReference>
<dbReference type="GO" id="GO:0030203">
    <property type="term" value="P:glycosaminoglycan metabolic process"/>
    <property type="evidence" value="ECO:0007669"/>
    <property type="project" value="TreeGrafter"/>
</dbReference>
<feature type="active site" description="Proton donor" evidence="8">
    <location>
        <position position="306"/>
    </location>
</feature>
<feature type="disulfide bond" evidence="9">
    <location>
        <begin position="488"/>
        <end position="506"/>
    </location>
</feature>
<accession>A0A5K3EQS9</accession>
<dbReference type="AlphaFoldDB" id="A0A5K3EQS9"/>
<dbReference type="GO" id="GO:0006689">
    <property type="term" value="P:ganglioside catabolic process"/>
    <property type="evidence" value="ECO:0007669"/>
    <property type="project" value="TreeGrafter"/>
</dbReference>
<organism evidence="12">
    <name type="scientific">Mesocestoides corti</name>
    <name type="common">Flatworm</name>
    <dbReference type="NCBI Taxonomy" id="53468"/>
    <lineage>
        <taxon>Eukaryota</taxon>
        <taxon>Metazoa</taxon>
        <taxon>Spiralia</taxon>
        <taxon>Lophotrochozoa</taxon>
        <taxon>Platyhelminthes</taxon>
        <taxon>Cestoda</taxon>
        <taxon>Eucestoda</taxon>
        <taxon>Cyclophyllidea</taxon>
        <taxon>Mesocestoididae</taxon>
        <taxon>Mesocestoides</taxon>
    </lineage>
</organism>
<dbReference type="SUPFAM" id="SSF55545">
    <property type="entry name" value="beta-N-acetylhexosaminidase-like domain"/>
    <property type="match status" value="1"/>
</dbReference>
<dbReference type="PANTHER" id="PTHR22600">
    <property type="entry name" value="BETA-HEXOSAMINIDASE"/>
    <property type="match status" value="1"/>
</dbReference>
<keyword evidence="5" id="KW-0325">Glycoprotein</keyword>
<dbReference type="SUPFAM" id="SSF51445">
    <property type="entry name" value="(Trans)glycosidases"/>
    <property type="match status" value="1"/>
</dbReference>
<dbReference type="PANTHER" id="PTHR22600:SF21">
    <property type="entry name" value="BETA-HEXOSAMINIDASE A"/>
    <property type="match status" value="1"/>
</dbReference>
<dbReference type="Pfam" id="PF00728">
    <property type="entry name" value="Glyco_hydro_20"/>
    <property type="match status" value="1"/>
</dbReference>
<dbReference type="InterPro" id="IPR017853">
    <property type="entry name" value="GH"/>
</dbReference>
<reference evidence="12" key="1">
    <citation type="submission" date="2019-11" db="UniProtKB">
        <authorList>
            <consortium name="WormBaseParasite"/>
        </authorList>
    </citation>
    <scope>IDENTIFICATION</scope>
</reference>
<dbReference type="Pfam" id="PF02838">
    <property type="entry name" value="Glyco_hydro_20b"/>
    <property type="match status" value="1"/>
</dbReference>
<dbReference type="InterPro" id="IPR015883">
    <property type="entry name" value="Glyco_hydro_20_cat"/>
</dbReference>
<comment type="catalytic activity">
    <reaction evidence="1 7">
        <text>Hydrolysis of terminal non-reducing N-acetyl-D-hexosamine residues in N-acetyl-beta-D-hexosaminides.</text>
        <dbReference type="EC" id="3.2.1.52"/>
    </reaction>
</comment>
<dbReference type="FunFam" id="3.20.20.80:FF:000063">
    <property type="entry name" value="Beta-hexosaminidase"/>
    <property type="match status" value="1"/>
</dbReference>
<dbReference type="GO" id="GO:0005975">
    <property type="term" value="P:carbohydrate metabolic process"/>
    <property type="evidence" value="ECO:0007669"/>
    <property type="project" value="InterPro"/>
</dbReference>
<evidence type="ECO:0000313" key="12">
    <source>
        <dbReference type="WBParaSite" id="MCU_002009-RB"/>
    </source>
</evidence>
<dbReference type="Gene3D" id="3.20.20.80">
    <property type="entry name" value="Glycosidases"/>
    <property type="match status" value="1"/>
</dbReference>
<keyword evidence="9" id="KW-1015">Disulfide bond</keyword>
<feature type="domain" description="Beta-hexosaminidase bacterial type N-terminal" evidence="11">
    <location>
        <begin position="11"/>
        <end position="146"/>
    </location>
</feature>
<keyword evidence="6 7" id="KW-0326">Glycosidase</keyword>
<evidence type="ECO:0000256" key="7">
    <source>
        <dbReference type="PIRNR" id="PIRNR001093"/>
    </source>
</evidence>
<protein>
    <recommendedName>
        <fullName evidence="7">Beta-hexosaminidase</fullName>
        <ecNumber evidence="7">3.2.1.52</ecNumber>
    </recommendedName>
</protein>
<evidence type="ECO:0000256" key="5">
    <source>
        <dbReference type="ARBA" id="ARBA00023180"/>
    </source>
</evidence>
<dbReference type="EC" id="3.2.1.52" evidence="7"/>
<evidence type="ECO:0000256" key="9">
    <source>
        <dbReference type="PIRSR" id="PIRSR001093-2"/>
    </source>
</evidence>
<evidence type="ECO:0000256" key="2">
    <source>
        <dbReference type="ARBA" id="ARBA00006285"/>
    </source>
</evidence>
<feature type="disulfide bond" evidence="9">
    <location>
        <begin position="40"/>
        <end position="82"/>
    </location>
</feature>
<comment type="similarity">
    <text evidence="2 7">Belongs to the glycosyl hydrolase 20 family.</text>
</comment>
<dbReference type="InterPro" id="IPR029018">
    <property type="entry name" value="Hex-like_dom2"/>
</dbReference>
<dbReference type="InterPro" id="IPR015882">
    <property type="entry name" value="HEX_bac_N"/>
</dbReference>
<evidence type="ECO:0000256" key="6">
    <source>
        <dbReference type="ARBA" id="ARBA00023295"/>
    </source>
</evidence>